<proteinExistence type="predicted"/>
<dbReference type="AlphaFoldDB" id="A0A564VS04"/>
<evidence type="ECO:0008006" key="3">
    <source>
        <dbReference type="Google" id="ProtNLM"/>
    </source>
</evidence>
<name>A0A564VS04_9FIRM</name>
<reference evidence="1 2" key="1">
    <citation type="submission" date="2019-07" db="EMBL/GenBank/DDBJ databases">
        <authorList>
            <person name="Hibberd C M."/>
            <person name="Gehrig L. J."/>
            <person name="Chang H.-W."/>
            <person name="Venkatesh S."/>
        </authorList>
    </citation>
    <scope>NUCLEOTIDE SEQUENCE [LARGE SCALE GENOMIC DNA]</scope>
    <source>
        <strain evidence="1">Blautia_luti_SSTS_Bg7063</strain>
    </source>
</reference>
<sequence length="66" mass="7617">MGKSNKICPNCGRKMKQQFIGLQHCKCGMSWKKDIGFFTRTDDMVFALQRKNAGKKIKQVPVIRNK</sequence>
<gene>
    <name evidence="1" type="ORF">RSSSTS7063_02812</name>
</gene>
<accession>A0A564VS04</accession>
<protein>
    <recommendedName>
        <fullName evidence="3">30S ribosomal protein S6</fullName>
    </recommendedName>
</protein>
<evidence type="ECO:0000313" key="2">
    <source>
        <dbReference type="Proteomes" id="UP000408482"/>
    </source>
</evidence>
<dbReference type="EMBL" id="CABHNW010000049">
    <property type="protein sequence ID" value="VUX35210.1"/>
    <property type="molecule type" value="Genomic_DNA"/>
</dbReference>
<organism evidence="1 2">
    <name type="scientific">Blautia luti</name>
    <dbReference type="NCBI Taxonomy" id="89014"/>
    <lineage>
        <taxon>Bacteria</taxon>
        <taxon>Bacillati</taxon>
        <taxon>Bacillota</taxon>
        <taxon>Clostridia</taxon>
        <taxon>Lachnospirales</taxon>
        <taxon>Lachnospiraceae</taxon>
        <taxon>Blautia</taxon>
    </lineage>
</organism>
<keyword evidence="2" id="KW-1185">Reference proteome</keyword>
<dbReference type="Proteomes" id="UP000408482">
    <property type="component" value="Unassembled WGS sequence"/>
</dbReference>
<evidence type="ECO:0000313" key="1">
    <source>
        <dbReference type="EMBL" id="VUX35210.1"/>
    </source>
</evidence>